<dbReference type="PANTHER" id="PTHR34388">
    <property type="entry name" value="DNA POLYMERASE III SUBUNIT DELTA"/>
    <property type="match status" value="1"/>
</dbReference>
<dbReference type="AlphaFoldDB" id="A0A090IVG7"/>
<dbReference type="Pfam" id="PF06144">
    <property type="entry name" value="DNA_pol3_delta"/>
    <property type="match status" value="1"/>
</dbReference>
<evidence type="ECO:0000256" key="7">
    <source>
        <dbReference type="ARBA" id="ARBA00034754"/>
    </source>
</evidence>
<dbReference type="InterPro" id="IPR005790">
    <property type="entry name" value="DNA_polIII_delta"/>
</dbReference>
<dbReference type="PANTHER" id="PTHR34388:SF1">
    <property type="entry name" value="DNA POLYMERASE III SUBUNIT DELTA"/>
    <property type="match status" value="1"/>
</dbReference>
<name>A0A090IVG7_9BACI</name>
<dbReference type="PATRIC" id="fig|35841.6.peg.2409"/>
<dbReference type="eggNOG" id="COG1466">
    <property type="taxonomic scope" value="Bacteria"/>
</dbReference>
<dbReference type="NCBIfam" id="TIGR01128">
    <property type="entry name" value="holA"/>
    <property type="match status" value="1"/>
</dbReference>
<reference evidence="11 14" key="1">
    <citation type="submission" date="2014-07" db="EMBL/GenBank/DDBJ databases">
        <authorList>
            <person name="Wibberg Daniel"/>
        </authorList>
    </citation>
    <scope>NUCLEOTIDE SEQUENCE [LARGE SCALE GENOMIC DNA]</scope>
</reference>
<dbReference type="SUPFAM" id="SSF52540">
    <property type="entry name" value="P-loop containing nucleoside triphosphate hydrolases"/>
    <property type="match status" value="1"/>
</dbReference>
<dbReference type="Gene3D" id="1.20.272.10">
    <property type="match status" value="1"/>
</dbReference>
<dbReference type="RefSeq" id="WP_034771183.1">
    <property type="nucleotide sequence ID" value="NZ_CCRF01000064.1"/>
</dbReference>
<comment type="similarity">
    <text evidence="7">Belongs to the DNA polymerase HolA subunit family.</text>
</comment>
<keyword evidence="4 12" id="KW-0548">Nucleotidyltransferase</keyword>
<dbReference type="STRING" id="35841.B4167_0957"/>
<sequence>MVFLNIWKDIKKGKFSPLYLLYGSEDFLINETKKYMIDAALTEEEREFNLSIYDLEETTVESAVEDCQTIPFLGERKVVIMHNPYFLTAEKGKEKVDHNVKVFEEYIMNPVPSTILILIAPYKKLDERKKITKYLLKNAVVLEAKFSEKDTKDWIRQRITENGFEITPNAVELLYQFTGQNLTILNHELEKIFLYSDGKIIDEEMIQLLVPKSLENNIFVLVDKFVHQQLDQTLEIYHDLLKQNEEPIKILAVIASQIRFIAQVKSLIKQGYGEQKVARILRSHPYRVKLAISQANRFDEEKFLAMIDELADIDYQMKTGFGNKESLLEIFFFKYLT</sequence>
<dbReference type="GO" id="GO:0009360">
    <property type="term" value="C:DNA polymerase III complex"/>
    <property type="evidence" value="ECO:0007669"/>
    <property type="project" value="InterPro"/>
</dbReference>
<evidence type="ECO:0000259" key="10">
    <source>
        <dbReference type="Pfam" id="PF21694"/>
    </source>
</evidence>
<evidence type="ECO:0000256" key="1">
    <source>
        <dbReference type="ARBA" id="ARBA00012417"/>
    </source>
</evidence>
<evidence type="ECO:0000256" key="6">
    <source>
        <dbReference type="ARBA" id="ARBA00022932"/>
    </source>
</evidence>
<evidence type="ECO:0000313" key="11">
    <source>
        <dbReference type="EMBL" id="CEE02091.1"/>
    </source>
</evidence>
<dbReference type="OrthoDB" id="9775929at2"/>
<evidence type="ECO:0000256" key="2">
    <source>
        <dbReference type="ARBA" id="ARBA00017703"/>
    </source>
</evidence>
<keyword evidence="6" id="KW-0239">DNA-directed DNA polymerase</keyword>
<dbReference type="EC" id="2.7.7.7" evidence="1"/>
<proteinExistence type="inferred from homology"/>
<dbReference type="Gene3D" id="3.40.50.300">
    <property type="entry name" value="P-loop containing nucleotide triphosphate hydrolases"/>
    <property type="match status" value="1"/>
</dbReference>
<evidence type="ECO:0000313" key="13">
    <source>
        <dbReference type="Proteomes" id="UP000032076"/>
    </source>
</evidence>
<accession>A0A090IVG7</accession>
<feature type="domain" description="DNA polymerase III delta subunit-like C-terminal" evidence="10">
    <location>
        <begin position="215"/>
        <end position="335"/>
    </location>
</feature>
<feature type="domain" description="DNA polymerase III delta N-terminal" evidence="9">
    <location>
        <begin position="19"/>
        <end position="145"/>
    </location>
</feature>
<dbReference type="EMBL" id="JXLU01000147">
    <property type="protein sequence ID" value="KIO70265.1"/>
    <property type="molecule type" value="Genomic_DNA"/>
</dbReference>
<evidence type="ECO:0000256" key="3">
    <source>
        <dbReference type="ARBA" id="ARBA00022679"/>
    </source>
</evidence>
<evidence type="ECO:0000259" key="9">
    <source>
        <dbReference type="Pfam" id="PF06144"/>
    </source>
</evidence>
<gene>
    <name evidence="11" type="primary">yqeN</name>
    <name evidence="12" type="ORF">B4167_0957</name>
    <name evidence="11" type="ORF">BT1A1_2270</name>
</gene>
<dbReference type="SUPFAM" id="SSF48019">
    <property type="entry name" value="post-AAA+ oligomerization domain-like"/>
    <property type="match status" value="1"/>
</dbReference>
<organism evidence="11 14">
    <name type="scientific">Caldibacillus thermoamylovorans</name>
    <dbReference type="NCBI Taxonomy" id="35841"/>
    <lineage>
        <taxon>Bacteria</taxon>
        <taxon>Bacillati</taxon>
        <taxon>Bacillota</taxon>
        <taxon>Bacilli</taxon>
        <taxon>Bacillales</taxon>
        <taxon>Bacillaceae</taxon>
        <taxon>Caldibacillus</taxon>
    </lineage>
</organism>
<dbReference type="GO" id="GO:0003887">
    <property type="term" value="F:DNA-directed DNA polymerase activity"/>
    <property type="evidence" value="ECO:0007669"/>
    <property type="project" value="UniProtKB-KW"/>
</dbReference>
<evidence type="ECO:0000256" key="5">
    <source>
        <dbReference type="ARBA" id="ARBA00022705"/>
    </source>
</evidence>
<dbReference type="InterPro" id="IPR048466">
    <property type="entry name" value="DNA_pol3_delta-like_C"/>
</dbReference>
<comment type="catalytic activity">
    <reaction evidence="8">
        <text>DNA(n) + a 2'-deoxyribonucleoside 5'-triphosphate = DNA(n+1) + diphosphate</text>
        <dbReference type="Rhea" id="RHEA:22508"/>
        <dbReference type="Rhea" id="RHEA-COMP:17339"/>
        <dbReference type="Rhea" id="RHEA-COMP:17340"/>
        <dbReference type="ChEBI" id="CHEBI:33019"/>
        <dbReference type="ChEBI" id="CHEBI:61560"/>
        <dbReference type="ChEBI" id="CHEBI:173112"/>
        <dbReference type="EC" id="2.7.7.7"/>
    </reaction>
</comment>
<evidence type="ECO:0000256" key="4">
    <source>
        <dbReference type="ARBA" id="ARBA00022695"/>
    </source>
</evidence>
<dbReference type="Proteomes" id="UP000032076">
    <property type="component" value="Unassembled WGS sequence"/>
</dbReference>
<evidence type="ECO:0000313" key="12">
    <source>
        <dbReference type="EMBL" id="KIO70265.1"/>
    </source>
</evidence>
<dbReference type="InterPro" id="IPR027417">
    <property type="entry name" value="P-loop_NTPase"/>
</dbReference>
<keyword evidence="14" id="KW-1185">Reference proteome</keyword>
<evidence type="ECO:0000313" key="14">
    <source>
        <dbReference type="Proteomes" id="UP000040576"/>
    </source>
</evidence>
<reference evidence="12 13" key="2">
    <citation type="submission" date="2015-01" db="EMBL/GenBank/DDBJ databases">
        <title>Draft Genome Sequences of Four Bacillus thermoamylovorans Strains, Isolated From Food Products.</title>
        <authorList>
            <person name="Krawcyk A.O."/>
            <person name="Berendsen E.M."/>
            <person name="Eijlander R.T."/>
            <person name="de Jong A."/>
            <person name="Wells-Bennik M."/>
            <person name="Kuipers O.P."/>
        </authorList>
    </citation>
    <scope>NUCLEOTIDE SEQUENCE [LARGE SCALE GENOMIC DNA]</scope>
    <source>
        <strain evidence="12 13">B4167</strain>
    </source>
</reference>
<dbReference type="Pfam" id="PF21694">
    <property type="entry name" value="DNA_pol3_delta_C"/>
    <property type="match status" value="1"/>
</dbReference>
<dbReference type="InterPro" id="IPR008921">
    <property type="entry name" value="DNA_pol3_clamp-load_cplx_C"/>
</dbReference>
<dbReference type="Proteomes" id="UP000040576">
    <property type="component" value="Unassembled WGS sequence"/>
</dbReference>
<dbReference type="Gene3D" id="1.10.8.60">
    <property type="match status" value="1"/>
</dbReference>
<dbReference type="InterPro" id="IPR010372">
    <property type="entry name" value="DNA_pol3_delta_N"/>
</dbReference>
<keyword evidence="3 12" id="KW-0808">Transferase</keyword>
<protein>
    <recommendedName>
        <fullName evidence="2">DNA polymerase III subunit delta</fullName>
        <ecNumber evidence="1">2.7.7.7</ecNumber>
    </recommendedName>
</protein>
<dbReference type="GO" id="GO:0006261">
    <property type="term" value="P:DNA-templated DNA replication"/>
    <property type="evidence" value="ECO:0007669"/>
    <property type="project" value="TreeGrafter"/>
</dbReference>
<dbReference type="GO" id="GO:0003677">
    <property type="term" value="F:DNA binding"/>
    <property type="evidence" value="ECO:0007669"/>
    <property type="project" value="InterPro"/>
</dbReference>
<dbReference type="EMBL" id="CCRF01000064">
    <property type="protein sequence ID" value="CEE02091.1"/>
    <property type="molecule type" value="Genomic_DNA"/>
</dbReference>
<evidence type="ECO:0000256" key="8">
    <source>
        <dbReference type="ARBA" id="ARBA00049244"/>
    </source>
</evidence>
<keyword evidence="5" id="KW-0235">DNA replication</keyword>